<feature type="binding site" evidence="12">
    <location>
        <position position="13"/>
    </location>
    <ligand>
        <name>GTP</name>
        <dbReference type="ChEBI" id="CHEBI:37565"/>
    </ligand>
</feature>
<dbReference type="NCBIfam" id="TIGR02666">
    <property type="entry name" value="moaA"/>
    <property type="match status" value="1"/>
</dbReference>
<feature type="binding site" evidence="12">
    <location>
        <position position="27"/>
    </location>
    <ligand>
        <name>[4Fe-4S] cluster</name>
        <dbReference type="ChEBI" id="CHEBI:49883"/>
        <label>1</label>
        <note>4Fe-4S-S-AdoMet</note>
    </ligand>
</feature>
<dbReference type="GO" id="GO:0061798">
    <property type="term" value="F:GTP 3',8'-cyclase activity"/>
    <property type="evidence" value="ECO:0007669"/>
    <property type="project" value="UniProtKB-UniRule"/>
</dbReference>
<feature type="binding site" evidence="12">
    <location>
        <position position="20"/>
    </location>
    <ligand>
        <name>[4Fe-4S] cluster</name>
        <dbReference type="ChEBI" id="CHEBI:49883"/>
        <label>1</label>
        <note>4Fe-4S-S-AdoMet</note>
    </ligand>
</feature>
<dbReference type="SMART" id="SM00729">
    <property type="entry name" value="Elp3"/>
    <property type="match status" value="1"/>
</dbReference>
<dbReference type="InterPro" id="IPR000385">
    <property type="entry name" value="MoaA_NifB_PqqE_Fe-S-bd_CS"/>
</dbReference>
<gene>
    <name evidence="12" type="primary">moaA</name>
    <name evidence="14" type="ORF">CCC_01828</name>
</gene>
<evidence type="ECO:0000256" key="2">
    <source>
        <dbReference type="ARBA" id="ARBA00022485"/>
    </source>
</evidence>
<dbReference type="InterPro" id="IPR058240">
    <property type="entry name" value="rSAM_sf"/>
</dbReference>
<feature type="binding site" evidence="12">
    <location>
        <position position="24"/>
    </location>
    <ligand>
        <name>[4Fe-4S] cluster</name>
        <dbReference type="ChEBI" id="CHEBI:49883"/>
        <label>1</label>
        <note>4Fe-4S-S-AdoMet</note>
    </ligand>
</feature>
<dbReference type="SUPFAM" id="SSF102114">
    <property type="entry name" value="Radical SAM enzymes"/>
    <property type="match status" value="1"/>
</dbReference>
<dbReference type="InterPro" id="IPR013785">
    <property type="entry name" value="Aldolase_TIM"/>
</dbReference>
<dbReference type="SFLD" id="SFLDG01386">
    <property type="entry name" value="main_SPASM_domain-containing"/>
    <property type="match status" value="1"/>
</dbReference>
<dbReference type="EC" id="4.1.99.22" evidence="1 12"/>
<dbReference type="InterPro" id="IPR010505">
    <property type="entry name" value="MoaA_twitch"/>
</dbReference>
<dbReference type="GO" id="GO:0046872">
    <property type="term" value="F:metal ion binding"/>
    <property type="evidence" value="ECO:0007669"/>
    <property type="project" value="UniProtKB-KW"/>
</dbReference>
<dbReference type="InterPro" id="IPR050105">
    <property type="entry name" value="MoCo_biosynth_MoaA/MoaC"/>
</dbReference>
<feature type="domain" description="Radical SAM core" evidence="13">
    <location>
        <begin position="4"/>
        <end position="227"/>
    </location>
</feature>
<keyword evidence="6 12" id="KW-0408">Iron</keyword>
<feature type="binding site" evidence="12">
    <location>
        <position position="250"/>
    </location>
    <ligand>
        <name>[4Fe-4S] cluster</name>
        <dbReference type="ChEBI" id="CHEBI:49883"/>
        <label>2</label>
        <note>4Fe-4S-substrate</note>
    </ligand>
</feature>
<dbReference type="CDD" id="cd01335">
    <property type="entry name" value="Radical_SAM"/>
    <property type="match status" value="1"/>
</dbReference>
<evidence type="ECO:0000256" key="8">
    <source>
        <dbReference type="ARBA" id="ARBA00023134"/>
    </source>
</evidence>
<feature type="binding site" evidence="12">
    <location>
        <begin position="255"/>
        <end position="257"/>
    </location>
    <ligand>
        <name>GTP</name>
        <dbReference type="ChEBI" id="CHEBI:37565"/>
    </ligand>
</feature>
<keyword evidence="9 12" id="KW-0501">Molybdenum cofactor biosynthesis</keyword>
<dbReference type="InterPro" id="IPR013483">
    <property type="entry name" value="MoaA"/>
</dbReference>
<dbReference type="RefSeq" id="WP_009868498.1">
    <property type="nucleotide sequence ID" value="NZ_JXSL01000016.1"/>
</dbReference>
<dbReference type="CDD" id="cd21117">
    <property type="entry name" value="Twitch_MoaA"/>
    <property type="match status" value="1"/>
</dbReference>
<proteinExistence type="inferred from homology"/>
<evidence type="ECO:0000256" key="3">
    <source>
        <dbReference type="ARBA" id="ARBA00022691"/>
    </source>
</evidence>
<comment type="caution">
    <text evidence="12">Lacks conserved residue(s) required for the propagation of feature annotation.</text>
</comment>
<feature type="binding site" evidence="12">
    <location>
        <position position="62"/>
    </location>
    <ligand>
        <name>GTP</name>
        <dbReference type="ChEBI" id="CHEBI:37565"/>
    </ligand>
</feature>
<comment type="caution">
    <text evidence="14">The sequence shown here is derived from an EMBL/GenBank/DDBJ whole genome shotgun (WGS) entry which is preliminary data.</text>
</comment>
<dbReference type="PANTHER" id="PTHR22960:SF0">
    <property type="entry name" value="MOLYBDENUM COFACTOR BIOSYNTHESIS PROTEIN 1"/>
    <property type="match status" value="1"/>
</dbReference>
<keyword evidence="5 12" id="KW-0547">Nucleotide-binding</keyword>
<accession>A0A0C2V5S0</accession>
<dbReference type="PROSITE" id="PS01305">
    <property type="entry name" value="MOAA_NIFB_PQQE"/>
    <property type="match status" value="1"/>
</dbReference>
<dbReference type="GO" id="GO:1904047">
    <property type="term" value="F:S-adenosyl-L-methionine binding"/>
    <property type="evidence" value="ECO:0007669"/>
    <property type="project" value="UniProtKB-UniRule"/>
</dbReference>
<evidence type="ECO:0000256" key="10">
    <source>
        <dbReference type="ARBA" id="ARBA00023239"/>
    </source>
</evidence>
<evidence type="ECO:0000259" key="13">
    <source>
        <dbReference type="PROSITE" id="PS51918"/>
    </source>
</evidence>
<comment type="similarity">
    <text evidence="12">Belongs to the radical SAM superfamily. MoaA family.</text>
</comment>
<keyword evidence="10 12" id="KW-0456">Lyase</keyword>
<keyword evidence="3 12" id="KW-0949">S-adenosyl-L-methionine</keyword>
<feature type="binding site" evidence="12">
    <location>
        <position position="96"/>
    </location>
    <ligand>
        <name>GTP</name>
        <dbReference type="ChEBI" id="CHEBI:37565"/>
    </ligand>
</feature>
<feature type="binding site" evidence="12">
    <location>
        <position position="66"/>
    </location>
    <ligand>
        <name>S-adenosyl-L-methionine</name>
        <dbReference type="ChEBI" id="CHEBI:59789"/>
    </ligand>
</feature>
<dbReference type="Pfam" id="PF06463">
    <property type="entry name" value="Mob_synth_C"/>
    <property type="match status" value="1"/>
</dbReference>
<dbReference type="SFLD" id="SFLDG01067">
    <property type="entry name" value="SPASM/twitch_domain_containing"/>
    <property type="match status" value="1"/>
</dbReference>
<comment type="pathway">
    <text evidence="12">Cofactor biosynthesis; molybdopterin biosynthesis.</text>
</comment>
<keyword evidence="8 12" id="KW-0342">GTP-binding</keyword>
<dbReference type="GO" id="GO:0051539">
    <property type="term" value="F:4 iron, 4 sulfur cluster binding"/>
    <property type="evidence" value="ECO:0007669"/>
    <property type="project" value="UniProtKB-UniRule"/>
</dbReference>
<feature type="binding site" evidence="12">
    <location>
        <position position="267"/>
    </location>
    <ligand>
        <name>[4Fe-4S] cluster</name>
        <dbReference type="ChEBI" id="CHEBI:49883"/>
        <label>2</label>
        <note>4Fe-4S-substrate</note>
    </ligand>
</feature>
<dbReference type="GO" id="GO:0006777">
    <property type="term" value="P:Mo-molybdopterin cofactor biosynthetic process"/>
    <property type="evidence" value="ECO:0007669"/>
    <property type="project" value="UniProtKB-UniRule"/>
</dbReference>
<dbReference type="GO" id="GO:0061799">
    <property type="term" value="F:cyclic pyranopterin monophosphate synthase activity"/>
    <property type="evidence" value="ECO:0007669"/>
    <property type="project" value="TreeGrafter"/>
</dbReference>
<dbReference type="STRING" id="272627.CCC_01828"/>
<evidence type="ECO:0000256" key="11">
    <source>
        <dbReference type="ARBA" id="ARBA00048697"/>
    </source>
</evidence>
<feature type="binding site" evidence="12">
    <location>
        <position position="253"/>
    </location>
    <ligand>
        <name>[4Fe-4S] cluster</name>
        <dbReference type="ChEBI" id="CHEBI:49883"/>
        <label>2</label>
        <note>4Fe-4S-substrate</note>
    </ligand>
</feature>
<evidence type="ECO:0000256" key="5">
    <source>
        <dbReference type="ARBA" id="ARBA00022741"/>
    </source>
</evidence>
<organism evidence="14 15">
    <name type="scientific">Paramagnetospirillum magnetotacticum MS-1</name>
    <dbReference type="NCBI Taxonomy" id="272627"/>
    <lineage>
        <taxon>Bacteria</taxon>
        <taxon>Pseudomonadati</taxon>
        <taxon>Pseudomonadota</taxon>
        <taxon>Alphaproteobacteria</taxon>
        <taxon>Rhodospirillales</taxon>
        <taxon>Magnetospirillaceae</taxon>
        <taxon>Paramagnetospirillum</taxon>
    </lineage>
</organism>
<sequence length="324" mass="35821">MIDRFGRKITYLRLSVTDRCDLRCVYCMAEDVTFKPRAELLTLEELGRLCEAFVRKGVRKIRLTGGEPLVRRNIMSLIDRLGALVADGRLDEVTLTTNGTQLAKHADGLATAGVRRINVSLDTLDPTRFTSLTRHGRLEQVMEGIFAAKAAGLAVRINTVTLPGINDHEFDDLVAWCGLHGFDLCLIERMPMAGDSTSRHLALSQVRSDLERRWTLVDCDWQTAGPARYATIAETQCRIGFITPMSACFCDGCDRIRVTCTGALYTCLGQEDAIDLGTPLRASESDHHLERIIDSAISAKPERHGFVGDVQINRLARGMNITGG</sequence>
<dbReference type="SFLD" id="SFLDG01383">
    <property type="entry name" value="cyclic_pyranopterin_phosphate"/>
    <property type="match status" value="1"/>
</dbReference>
<dbReference type="InterPro" id="IPR006638">
    <property type="entry name" value="Elp3/MiaA/NifB-like_rSAM"/>
</dbReference>
<evidence type="ECO:0000256" key="7">
    <source>
        <dbReference type="ARBA" id="ARBA00023014"/>
    </source>
</evidence>
<dbReference type="UniPathway" id="UPA00344"/>
<keyword evidence="15" id="KW-1185">Reference proteome</keyword>
<evidence type="ECO:0000313" key="15">
    <source>
        <dbReference type="Proteomes" id="UP000031971"/>
    </source>
</evidence>
<dbReference type="InterPro" id="IPR040064">
    <property type="entry name" value="MoaA-like"/>
</dbReference>
<evidence type="ECO:0000256" key="4">
    <source>
        <dbReference type="ARBA" id="ARBA00022723"/>
    </source>
</evidence>
<dbReference type="HAMAP" id="MF_01225_B">
    <property type="entry name" value="MoaA_B"/>
    <property type="match status" value="1"/>
</dbReference>
<dbReference type="Gene3D" id="3.20.20.70">
    <property type="entry name" value="Aldolase class I"/>
    <property type="match status" value="1"/>
</dbReference>
<dbReference type="SFLD" id="SFLDS00029">
    <property type="entry name" value="Radical_SAM"/>
    <property type="match status" value="1"/>
</dbReference>
<evidence type="ECO:0000256" key="12">
    <source>
        <dbReference type="HAMAP-Rule" id="MF_01225"/>
    </source>
</evidence>
<feature type="binding site" evidence="12">
    <location>
        <position position="120"/>
    </location>
    <ligand>
        <name>S-adenosyl-L-methionine</name>
        <dbReference type="ChEBI" id="CHEBI:59789"/>
    </ligand>
</feature>
<dbReference type="InterPro" id="IPR007197">
    <property type="entry name" value="rSAM"/>
</dbReference>
<evidence type="ECO:0000256" key="9">
    <source>
        <dbReference type="ARBA" id="ARBA00023150"/>
    </source>
</evidence>
<dbReference type="Proteomes" id="UP000031971">
    <property type="component" value="Unassembled WGS sequence"/>
</dbReference>
<keyword evidence="4 12" id="KW-0479">Metal-binding</keyword>
<evidence type="ECO:0000313" key="14">
    <source>
        <dbReference type="EMBL" id="KIM00417.1"/>
    </source>
</evidence>
<reference evidence="14 15" key="1">
    <citation type="submission" date="2015-01" db="EMBL/GenBank/DDBJ databases">
        <title>Genome Sequence of Magnetospirillum magnetotacticum Strain MS-1.</title>
        <authorList>
            <person name="Marinov G.K."/>
            <person name="Smalley M.D."/>
            <person name="DeSalvo G."/>
        </authorList>
    </citation>
    <scope>NUCLEOTIDE SEQUENCE [LARGE SCALE GENOMIC DNA]</scope>
    <source>
        <strain evidence="14 15">MS-1</strain>
    </source>
</reference>
<comment type="subunit">
    <text evidence="12">Monomer and homodimer.</text>
</comment>
<comment type="cofactor">
    <cofactor evidence="12">
        <name>[4Fe-4S] cluster</name>
        <dbReference type="ChEBI" id="CHEBI:49883"/>
    </cofactor>
    <text evidence="12">Binds 2 [4Fe-4S] clusters. Binds 1 [4Fe-4S] cluster coordinated with 3 cysteines and an exchangeable S-adenosyl-L-methionine and 1 [4Fe-4S] cluster coordinated with 3 cysteines and the GTP-derived substrate.</text>
</comment>
<dbReference type="AlphaFoldDB" id="A0A0C2V5S0"/>
<keyword evidence="7 12" id="KW-0411">Iron-sulfur</keyword>
<dbReference type="Pfam" id="PF04055">
    <property type="entry name" value="Radical_SAM"/>
    <property type="match status" value="1"/>
</dbReference>
<evidence type="ECO:0000256" key="1">
    <source>
        <dbReference type="ARBA" id="ARBA00012167"/>
    </source>
</evidence>
<feature type="binding site" evidence="12">
    <location>
        <position position="190"/>
    </location>
    <ligand>
        <name>S-adenosyl-L-methionine</name>
        <dbReference type="ChEBI" id="CHEBI:59789"/>
    </ligand>
</feature>
<name>A0A0C2V5S0_PARME</name>
<dbReference type="GO" id="GO:0005525">
    <property type="term" value="F:GTP binding"/>
    <property type="evidence" value="ECO:0007669"/>
    <property type="project" value="UniProtKB-UniRule"/>
</dbReference>
<evidence type="ECO:0000256" key="6">
    <source>
        <dbReference type="ARBA" id="ARBA00023004"/>
    </source>
</evidence>
<protein>
    <recommendedName>
        <fullName evidence="1 12">GTP 3',8-cyclase</fullName>
        <ecNumber evidence="1 12">4.1.99.22</ecNumber>
    </recommendedName>
    <alternativeName>
        <fullName evidence="12">Molybdenum cofactor biosynthesis protein A</fullName>
    </alternativeName>
</protein>
<dbReference type="OrthoDB" id="9763993at2"/>
<comment type="function">
    <text evidence="12">Catalyzes the cyclization of GTP to (8S)-3',8-cyclo-7,8-dihydroguanosine 5'-triphosphate.</text>
</comment>
<dbReference type="EMBL" id="JXSL01000016">
    <property type="protein sequence ID" value="KIM00417.1"/>
    <property type="molecule type" value="Genomic_DNA"/>
</dbReference>
<dbReference type="PROSITE" id="PS51918">
    <property type="entry name" value="RADICAL_SAM"/>
    <property type="match status" value="1"/>
</dbReference>
<keyword evidence="2 12" id="KW-0004">4Fe-4S</keyword>
<feature type="binding site" evidence="12">
    <location>
        <position position="26"/>
    </location>
    <ligand>
        <name>S-adenosyl-L-methionine</name>
        <dbReference type="ChEBI" id="CHEBI:59789"/>
    </ligand>
</feature>
<dbReference type="PANTHER" id="PTHR22960">
    <property type="entry name" value="MOLYBDOPTERIN COFACTOR SYNTHESIS PROTEIN A"/>
    <property type="match status" value="1"/>
</dbReference>
<comment type="catalytic activity">
    <reaction evidence="11 12">
        <text>GTP + AH2 + S-adenosyl-L-methionine = (8S)-3',8-cyclo-7,8-dihydroguanosine 5'-triphosphate + 5'-deoxyadenosine + L-methionine + A + H(+)</text>
        <dbReference type="Rhea" id="RHEA:49576"/>
        <dbReference type="ChEBI" id="CHEBI:13193"/>
        <dbReference type="ChEBI" id="CHEBI:15378"/>
        <dbReference type="ChEBI" id="CHEBI:17319"/>
        <dbReference type="ChEBI" id="CHEBI:17499"/>
        <dbReference type="ChEBI" id="CHEBI:37565"/>
        <dbReference type="ChEBI" id="CHEBI:57844"/>
        <dbReference type="ChEBI" id="CHEBI:59789"/>
        <dbReference type="ChEBI" id="CHEBI:131766"/>
        <dbReference type="EC" id="4.1.99.22"/>
    </reaction>
</comment>